<dbReference type="Pfam" id="PF13845">
    <property type="entry name" value="Septum_form"/>
    <property type="match status" value="1"/>
</dbReference>
<evidence type="ECO:0000313" key="3">
    <source>
        <dbReference type="Proteomes" id="UP000622552"/>
    </source>
</evidence>
<comment type="caution">
    <text evidence="2">The sequence shown here is derived from an EMBL/GenBank/DDBJ whole genome shotgun (WGS) entry which is preliminary data.</text>
</comment>
<proteinExistence type="predicted"/>
<protein>
    <recommendedName>
        <fullName evidence="1">Septum formation-related domain-containing protein</fullName>
    </recommendedName>
</protein>
<organism evidence="2 3">
    <name type="scientific">Longispora fulva</name>
    <dbReference type="NCBI Taxonomy" id="619741"/>
    <lineage>
        <taxon>Bacteria</taxon>
        <taxon>Bacillati</taxon>
        <taxon>Actinomycetota</taxon>
        <taxon>Actinomycetes</taxon>
        <taxon>Micromonosporales</taxon>
        <taxon>Micromonosporaceae</taxon>
        <taxon>Longispora</taxon>
    </lineage>
</organism>
<dbReference type="AlphaFoldDB" id="A0A8J7KJW2"/>
<dbReference type="Proteomes" id="UP000622552">
    <property type="component" value="Unassembled WGS sequence"/>
</dbReference>
<dbReference type="EMBL" id="JADOUF010000001">
    <property type="protein sequence ID" value="MBG6135936.1"/>
    <property type="molecule type" value="Genomic_DNA"/>
</dbReference>
<feature type="domain" description="Septum formation-related" evidence="1">
    <location>
        <begin position="35"/>
        <end position="253"/>
    </location>
</feature>
<accession>A0A8J7KJW2</accession>
<gene>
    <name evidence="2" type="ORF">IW245_002130</name>
</gene>
<sequence length="278" mass="30070">MRMLLVAVLGLAGCTRADPGNGEQYFGPNDRANECWNANTSDIPTSTLGRRIVACDRSHEYETYHVGEIDPTADEGTAITAAAQLCAQEADKLLGAPYLTGRVELRWYPDTKTINGKPHRWIACVVAETRSMAKKLVVARTSSLRGVLAQSGPMTIQCVNRVSDGDTLIDFTYLPNCGDPHSGEFVGLARLEDTDGHPPATRDELRASGTRACGATVSGYLGVPEGRVPGELMPLWASPTAEEIQRGFRSVRCFVAVRGDKHLTRMIKGIGTEPLILT</sequence>
<name>A0A8J7KJW2_9ACTN</name>
<dbReference type="RefSeq" id="WP_197002984.1">
    <property type="nucleotide sequence ID" value="NZ_BONS01000001.1"/>
</dbReference>
<evidence type="ECO:0000259" key="1">
    <source>
        <dbReference type="Pfam" id="PF13845"/>
    </source>
</evidence>
<keyword evidence="3" id="KW-1185">Reference proteome</keyword>
<reference evidence="2" key="1">
    <citation type="submission" date="2020-11" db="EMBL/GenBank/DDBJ databases">
        <title>Sequencing the genomes of 1000 actinobacteria strains.</title>
        <authorList>
            <person name="Klenk H.-P."/>
        </authorList>
    </citation>
    <scope>NUCLEOTIDE SEQUENCE</scope>
    <source>
        <strain evidence="2">DSM 45356</strain>
    </source>
</reference>
<evidence type="ECO:0000313" key="2">
    <source>
        <dbReference type="EMBL" id="MBG6135936.1"/>
    </source>
</evidence>
<dbReference type="InterPro" id="IPR026004">
    <property type="entry name" value="Septum_form"/>
</dbReference>